<dbReference type="Proteomes" id="UP000001794">
    <property type="component" value="Segment"/>
</dbReference>
<dbReference type="EMBL" id="AY095314">
    <property type="protein sequence ID" value="AAM28410.1"/>
    <property type="molecule type" value="Genomic_DNA"/>
</dbReference>
<dbReference type="GeneID" id="956061"/>
<keyword evidence="3" id="KW-1185">Reference proteome</keyword>
<sequence>MTMQIMRATVDWFIDNGGPSLAMAHLEEAMPVTAEKNEFREVDYAMYAELEMSGSLLVLVAIDDENNNEFVGYVVGTASPSIHNRGYFEFSTTAFYTVPHVREQGVARQLFEALQAVCRQSGVTEINYSVSEGQPMTHEVVKKLGLIKSETMYSMKVKHE</sequence>
<feature type="domain" description="N-acetyltransferase" evidence="1">
    <location>
        <begin position="46"/>
        <end position="145"/>
    </location>
</feature>
<dbReference type="Pfam" id="PF00583">
    <property type="entry name" value="Acetyltransf_1"/>
    <property type="match status" value="1"/>
</dbReference>
<dbReference type="InterPro" id="IPR016181">
    <property type="entry name" value="Acyl_CoA_acyltransferase"/>
</dbReference>
<evidence type="ECO:0000313" key="3">
    <source>
        <dbReference type="Proteomes" id="UP000001794"/>
    </source>
</evidence>
<dbReference type="SUPFAM" id="SSF55729">
    <property type="entry name" value="Acyl-CoA N-acyltransferases (Nat)"/>
    <property type="match status" value="1"/>
</dbReference>
<reference evidence="2 3" key="1">
    <citation type="journal article" date="2003" name="Virology">
        <title>The complete sequence of marine bacteriophage VpV262 infecting vibrio parahaemolyticus indicates that an ancestral component of a T7 viral supergroup is widespread in the marine environment.</title>
        <authorList>
            <person name="Hardies S.C."/>
            <person name="Comeau A.M."/>
            <person name="Serwer P."/>
            <person name="Suttle C.A."/>
        </authorList>
    </citation>
    <scope>NUCLEOTIDE SEQUENCE</scope>
</reference>
<accession>Q8LT55</accession>
<organism evidence="2 3">
    <name type="scientific">Vibrio phage VpV262</name>
    <dbReference type="NCBI Taxonomy" id="2907796"/>
    <lineage>
        <taxon>Viruses</taxon>
        <taxon>Duplodnaviria</taxon>
        <taxon>Heunggongvirae</taxon>
        <taxon>Uroviricota</taxon>
        <taxon>Caudoviricetes</taxon>
        <taxon>Zobellviridae</taxon>
        <taxon>Vipivirus</taxon>
        <taxon>Vipivirus canadense</taxon>
    </lineage>
</organism>
<dbReference type="InterPro" id="IPR000182">
    <property type="entry name" value="GNAT_dom"/>
</dbReference>
<dbReference type="CDD" id="cd04301">
    <property type="entry name" value="NAT_SF"/>
    <property type="match status" value="1"/>
</dbReference>
<dbReference type="RefSeq" id="NP_640310.1">
    <property type="nucleotide sequence ID" value="NC_003907.2"/>
</dbReference>
<evidence type="ECO:0000313" key="2">
    <source>
        <dbReference type="EMBL" id="AAM28410.1"/>
    </source>
</evidence>
<protein>
    <recommendedName>
        <fullName evidence="1">N-acetyltransferase domain-containing protein</fullName>
    </recommendedName>
</protein>
<dbReference type="Gene3D" id="3.40.630.30">
    <property type="match status" value="1"/>
</dbReference>
<dbReference type="GO" id="GO:0016747">
    <property type="term" value="F:acyltransferase activity, transferring groups other than amino-acyl groups"/>
    <property type="evidence" value="ECO:0007669"/>
    <property type="project" value="InterPro"/>
</dbReference>
<evidence type="ECO:0000259" key="1">
    <source>
        <dbReference type="Pfam" id="PF00583"/>
    </source>
</evidence>
<name>Q8LT55_9CAUD</name>
<dbReference type="KEGG" id="vg:956061"/>
<proteinExistence type="predicted"/>